<dbReference type="PROSITE" id="PS01162">
    <property type="entry name" value="QOR_ZETA_CRYSTAL"/>
    <property type="match status" value="1"/>
</dbReference>
<feature type="domain" description="Enoyl reductase (ER)" evidence="1">
    <location>
        <begin position="1"/>
        <end position="202"/>
    </location>
</feature>
<dbReference type="Gene3D" id="3.90.180.10">
    <property type="entry name" value="Medium-chain alcohol dehydrogenases, catalytic domain"/>
    <property type="match status" value="1"/>
</dbReference>
<dbReference type="EMBL" id="AP023343">
    <property type="protein sequence ID" value="BCI90338.1"/>
    <property type="molecule type" value="Genomic_DNA"/>
</dbReference>
<evidence type="ECO:0000313" key="2">
    <source>
        <dbReference type="EMBL" id="BCI90338.1"/>
    </source>
</evidence>
<dbReference type="InterPro" id="IPR002364">
    <property type="entry name" value="Quin_OxRdtase/zeta-crystal_CS"/>
</dbReference>
<dbReference type="InterPro" id="IPR011032">
    <property type="entry name" value="GroES-like_sf"/>
</dbReference>
<dbReference type="GO" id="GO:0016491">
    <property type="term" value="F:oxidoreductase activity"/>
    <property type="evidence" value="ECO:0007669"/>
    <property type="project" value="InterPro"/>
</dbReference>
<sequence length="202" mass="21433">MDGFHIGDVVTTAAQGMLVRYQIADAALCIKVPSSSDSRFRPEFCTSMTAFITAEYALLELARVKPGETVLIHGAAGGVGQAAIQIAKLCGAEVIGTASTNERRSFALASGADYMIDSRSLNFVDDVRELTHGRGVDVIISSAPGRSCGTTSRPLSSSAALSKSAKPTSTEIAAWIWRCWTRTSATSRSTWIDSWPGTRTPA</sequence>
<accession>A0A7G1INQ9</accession>
<dbReference type="InterPro" id="IPR020843">
    <property type="entry name" value="ER"/>
</dbReference>
<dbReference type="InterPro" id="IPR036291">
    <property type="entry name" value="NAD(P)-bd_dom_sf"/>
</dbReference>
<name>A0A7G1INQ9_MYCKA</name>
<dbReference type="InterPro" id="IPR051397">
    <property type="entry name" value="Zn-ADH-like_protein"/>
</dbReference>
<dbReference type="SUPFAM" id="SSF51735">
    <property type="entry name" value="NAD(P)-binding Rossmann-fold domains"/>
    <property type="match status" value="1"/>
</dbReference>
<reference evidence="2 3" key="1">
    <citation type="submission" date="2020-07" db="EMBL/GenBank/DDBJ databases">
        <title>Mycobacterium kansasii (former subtype) with zoonotic potential isolated from diseased indoor pet cat, Japan.</title>
        <authorList>
            <person name="Fukano H."/>
            <person name="Terazono T."/>
            <person name="Hoshino Y."/>
        </authorList>
    </citation>
    <scope>NUCLEOTIDE SEQUENCE [LARGE SCALE GENOMIC DNA]</scope>
    <source>
        <strain evidence="2 3">Kuro-I</strain>
    </source>
</reference>
<dbReference type="Pfam" id="PF00107">
    <property type="entry name" value="ADH_zinc_N"/>
    <property type="match status" value="1"/>
</dbReference>
<dbReference type="AlphaFoldDB" id="A0A7G1INQ9"/>
<dbReference type="SMART" id="SM00829">
    <property type="entry name" value="PKS_ER"/>
    <property type="match status" value="1"/>
</dbReference>
<dbReference type="PANTHER" id="PTHR43677">
    <property type="entry name" value="SHORT-CHAIN DEHYDROGENASE/REDUCTASE"/>
    <property type="match status" value="1"/>
</dbReference>
<dbReference type="CDD" id="cd05195">
    <property type="entry name" value="enoyl_red"/>
    <property type="match status" value="1"/>
</dbReference>
<protein>
    <recommendedName>
        <fullName evidence="1">Enoyl reductase (ER) domain-containing protein</fullName>
    </recommendedName>
</protein>
<gene>
    <name evidence="2" type="ORF">NIIDMKKI_55440</name>
</gene>
<keyword evidence="3" id="KW-1185">Reference proteome</keyword>
<dbReference type="SUPFAM" id="SSF50129">
    <property type="entry name" value="GroES-like"/>
    <property type="match status" value="1"/>
</dbReference>
<evidence type="ECO:0000259" key="1">
    <source>
        <dbReference type="SMART" id="SM00829"/>
    </source>
</evidence>
<dbReference type="Gene3D" id="3.40.50.720">
    <property type="entry name" value="NAD(P)-binding Rossmann-like Domain"/>
    <property type="match status" value="1"/>
</dbReference>
<dbReference type="InterPro" id="IPR013149">
    <property type="entry name" value="ADH-like_C"/>
</dbReference>
<organism evidence="2 3">
    <name type="scientific">Mycobacterium kansasii</name>
    <dbReference type="NCBI Taxonomy" id="1768"/>
    <lineage>
        <taxon>Bacteria</taxon>
        <taxon>Bacillati</taxon>
        <taxon>Actinomycetota</taxon>
        <taxon>Actinomycetes</taxon>
        <taxon>Mycobacteriales</taxon>
        <taxon>Mycobacteriaceae</taxon>
        <taxon>Mycobacterium</taxon>
    </lineage>
</organism>
<proteinExistence type="predicted"/>
<dbReference type="GO" id="GO:0008270">
    <property type="term" value="F:zinc ion binding"/>
    <property type="evidence" value="ECO:0007669"/>
    <property type="project" value="InterPro"/>
</dbReference>
<dbReference type="Proteomes" id="UP000516380">
    <property type="component" value="Chromosome"/>
</dbReference>
<dbReference type="PANTHER" id="PTHR43677:SF4">
    <property type="entry name" value="QUINONE OXIDOREDUCTASE-LIKE PROTEIN 2"/>
    <property type="match status" value="1"/>
</dbReference>
<evidence type="ECO:0000313" key="3">
    <source>
        <dbReference type="Proteomes" id="UP000516380"/>
    </source>
</evidence>